<evidence type="ECO:0000313" key="1">
    <source>
        <dbReference type="EMBL" id="CAJ2645426.1"/>
    </source>
</evidence>
<accession>A0ACB0JJZ4</accession>
<sequence>MLGRNIILQNFPLVELTISYDASCEEGTATSLCRALDKIADVSVPGSMAILLFKGSAAPQAEEDQFSAIGATKA</sequence>
<keyword evidence="2" id="KW-1185">Reference proteome</keyword>
<protein>
    <submittedName>
        <fullName evidence="1">Uncharacterized protein</fullName>
    </submittedName>
</protein>
<organism evidence="1 2">
    <name type="scientific">Trifolium pratense</name>
    <name type="common">Red clover</name>
    <dbReference type="NCBI Taxonomy" id="57577"/>
    <lineage>
        <taxon>Eukaryota</taxon>
        <taxon>Viridiplantae</taxon>
        <taxon>Streptophyta</taxon>
        <taxon>Embryophyta</taxon>
        <taxon>Tracheophyta</taxon>
        <taxon>Spermatophyta</taxon>
        <taxon>Magnoliopsida</taxon>
        <taxon>eudicotyledons</taxon>
        <taxon>Gunneridae</taxon>
        <taxon>Pentapetalae</taxon>
        <taxon>rosids</taxon>
        <taxon>fabids</taxon>
        <taxon>Fabales</taxon>
        <taxon>Fabaceae</taxon>
        <taxon>Papilionoideae</taxon>
        <taxon>50 kb inversion clade</taxon>
        <taxon>NPAAA clade</taxon>
        <taxon>Hologalegina</taxon>
        <taxon>IRL clade</taxon>
        <taxon>Trifolieae</taxon>
        <taxon>Trifolium</taxon>
    </lineage>
</organism>
<gene>
    <name evidence="1" type="ORF">MILVUS5_LOCUS14323</name>
</gene>
<evidence type="ECO:0000313" key="2">
    <source>
        <dbReference type="Proteomes" id="UP001177021"/>
    </source>
</evidence>
<name>A0ACB0JJZ4_TRIPR</name>
<reference evidence="1" key="1">
    <citation type="submission" date="2023-10" db="EMBL/GenBank/DDBJ databases">
        <authorList>
            <person name="Rodriguez Cubillos JULIANA M."/>
            <person name="De Vega J."/>
        </authorList>
    </citation>
    <scope>NUCLEOTIDE SEQUENCE</scope>
</reference>
<proteinExistence type="predicted"/>
<dbReference type="Proteomes" id="UP001177021">
    <property type="component" value="Unassembled WGS sequence"/>
</dbReference>
<comment type="caution">
    <text evidence="1">The sequence shown here is derived from an EMBL/GenBank/DDBJ whole genome shotgun (WGS) entry which is preliminary data.</text>
</comment>
<dbReference type="EMBL" id="CASHSV030000076">
    <property type="protein sequence ID" value="CAJ2645426.1"/>
    <property type="molecule type" value="Genomic_DNA"/>
</dbReference>